<name>A0AAE1F342_PETCI</name>
<feature type="compositionally biased region" description="Pro residues" evidence="1">
    <location>
        <begin position="348"/>
        <end position="357"/>
    </location>
</feature>
<feature type="compositionally biased region" description="Basic and acidic residues" evidence="1">
    <location>
        <begin position="192"/>
        <end position="201"/>
    </location>
</feature>
<feature type="compositionally biased region" description="Basic residues" evidence="1">
    <location>
        <begin position="124"/>
        <end position="135"/>
    </location>
</feature>
<gene>
    <name evidence="2" type="ORF">Pcinc_028078</name>
</gene>
<protein>
    <submittedName>
        <fullName evidence="2">Uncharacterized protein</fullName>
    </submittedName>
</protein>
<feature type="compositionally biased region" description="Pro residues" evidence="1">
    <location>
        <begin position="487"/>
        <end position="497"/>
    </location>
</feature>
<evidence type="ECO:0000256" key="1">
    <source>
        <dbReference type="SAM" id="MobiDB-lite"/>
    </source>
</evidence>
<proteinExistence type="predicted"/>
<dbReference type="EMBL" id="JAWQEG010003407">
    <property type="protein sequence ID" value="KAK3866383.1"/>
    <property type="molecule type" value="Genomic_DNA"/>
</dbReference>
<evidence type="ECO:0000313" key="2">
    <source>
        <dbReference type="EMBL" id="KAK3866383.1"/>
    </source>
</evidence>
<reference evidence="2" key="1">
    <citation type="submission" date="2023-10" db="EMBL/GenBank/DDBJ databases">
        <title>Genome assemblies of two species of porcelain crab, Petrolisthes cinctipes and Petrolisthes manimaculis (Anomura: Porcellanidae).</title>
        <authorList>
            <person name="Angst P."/>
        </authorList>
    </citation>
    <scope>NUCLEOTIDE SEQUENCE</scope>
    <source>
        <strain evidence="2">PB745_01</strain>
        <tissue evidence="2">Gill</tissue>
    </source>
</reference>
<comment type="caution">
    <text evidence="2">The sequence shown here is derived from an EMBL/GenBank/DDBJ whole genome shotgun (WGS) entry which is preliminary data.</text>
</comment>
<feature type="compositionally biased region" description="Low complexity" evidence="1">
    <location>
        <begin position="360"/>
        <end position="370"/>
    </location>
</feature>
<organism evidence="2 3">
    <name type="scientific">Petrolisthes cinctipes</name>
    <name type="common">Flat porcelain crab</name>
    <dbReference type="NCBI Taxonomy" id="88211"/>
    <lineage>
        <taxon>Eukaryota</taxon>
        <taxon>Metazoa</taxon>
        <taxon>Ecdysozoa</taxon>
        <taxon>Arthropoda</taxon>
        <taxon>Crustacea</taxon>
        <taxon>Multicrustacea</taxon>
        <taxon>Malacostraca</taxon>
        <taxon>Eumalacostraca</taxon>
        <taxon>Eucarida</taxon>
        <taxon>Decapoda</taxon>
        <taxon>Pleocyemata</taxon>
        <taxon>Anomura</taxon>
        <taxon>Galatheoidea</taxon>
        <taxon>Porcellanidae</taxon>
        <taxon>Petrolisthes</taxon>
    </lineage>
</organism>
<feature type="region of interest" description="Disordered" evidence="1">
    <location>
        <begin position="42"/>
        <end position="78"/>
    </location>
</feature>
<feature type="compositionally biased region" description="Low complexity" evidence="1">
    <location>
        <begin position="259"/>
        <end position="268"/>
    </location>
</feature>
<feature type="region of interest" description="Disordered" evidence="1">
    <location>
        <begin position="178"/>
        <end position="269"/>
    </location>
</feature>
<feature type="compositionally biased region" description="Low complexity" evidence="1">
    <location>
        <begin position="498"/>
        <end position="511"/>
    </location>
</feature>
<accession>A0AAE1F342</accession>
<evidence type="ECO:0000313" key="3">
    <source>
        <dbReference type="Proteomes" id="UP001286313"/>
    </source>
</evidence>
<feature type="region of interest" description="Disordered" evidence="1">
    <location>
        <begin position="478"/>
        <end position="565"/>
    </location>
</feature>
<feature type="compositionally biased region" description="Low complexity" evidence="1">
    <location>
        <begin position="322"/>
        <end position="347"/>
    </location>
</feature>
<feature type="region of interest" description="Disordered" evidence="1">
    <location>
        <begin position="306"/>
        <end position="370"/>
    </location>
</feature>
<keyword evidence="3" id="KW-1185">Reference proteome</keyword>
<feature type="compositionally biased region" description="Polar residues" evidence="1">
    <location>
        <begin position="207"/>
        <end position="225"/>
    </location>
</feature>
<dbReference type="Proteomes" id="UP001286313">
    <property type="component" value="Unassembled WGS sequence"/>
</dbReference>
<feature type="region of interest" description="Disordered" evidence="1">
    <location>
        <begin position="124"/>
        <end position="148"/>
    </location>
</feature>
<sequence length="565" mass="64215">MILLSTARHTEPENDINCTKNNVRLLHLEQRIFALEEILSATRRNDGQQKPNGNESPERIGPNPFTPDHSAAVPTPRIPKRDTMLLIGDVNLTNIYSHASHRNHYQQLPKDTLTDGWQMINRRGRDRHTRVHRNHPPYNMNTRENRRYRIDQRENNKQLSNPTRPQSMTHGQQEEINYNDAFPPLGNPSDYHPLENARWGEGDNLGNHHTPNHVSPHLPTTGQQRDGTHHLTPHNILPPPTTGPRRGWAYHPTPHHRPPTISTPTTTHQHTHRKIGCYNCGEFNHRRSTCLFPTHPPTHISFTPTRPRLLHTHPPTSPSHPPTHVSFTPTHTPKSPSHPPTHVSFTPTNPPTSPSHPPTHDSFTPTHTPTHVSFTPTHPRLLHTHPHTQISFTPTHPRLLHTHPPTHPRLLHTHTPTHVSFTPTFPSHPPMSPSHQHTHPRLLHTHVSFALTHTPTHVSFPPTHISFTHIHPRLLHTHTPTHVSFPPTHPPTSPSHPPTHVSFPPTHTPTSPSHPPTHPSLLHTHPPTSPSHPPTHDSFTPTHPRLLCTHPHTHQRKPVPYSRTP</sequence>
<dbReference type="AlphaFoldDB" id="A0AAE1F342"/>